<protein>
    <submittedName>
        <fullName evidence="2">Uncharacterized protein</fullName>
    </submittedName>
</protein>
<evidence type="ECO:0000313" key="3">
    <source>
        <dbReference type="Proteomes" id="UP001604335"/>
    </source>
</evidence>
<gene>
    <name evidence="2" type="ORF">VPK24_02170</name>
</gene>
<feature type="compositionally biased region" description="Polar residues" evidence="1">
    <location>
        <begin position="1"/>
        <end position="13"/>
    </location>
</feature>
<accession>A0ABW7C5K7</accession>
<evidence type="ECO:0000256" key="1">
    <source>
        <dbReference type="SAM" id="MobiDB-lite"/>
    </source>
</evidence>
<dbReference type="RefSeq" id="WP_393010316.1">
    <property type="nucleotide sequence ID" value="NZ_JAZAQF010000012.1"/>
</dbReference>
<comment type="caution">
    <text evidence="2">The sequence shown here is derived from an EMBL/GenBank/DDBJ whole genome shotgun (WGS) entry which is preliminary data.</text>
</comment>
<sequence length="75" mass="7980">MRATASSGKFLSRSQRDKPKLHLSADAAQLATPKEAARDSTESLASEDPIKRIFNQQPPPSFLGGCAGRLIADLG</sequence>
<name>A0ABW7C5K7_9CYAN</name>
<feature type="region of interest" description="Disordered" evidence="1">
    <location>
        <begin position="1"/>
        <end position="60"/>
    </location>
</feature>
<dbReference type="EMBL" id="JAZAQF010000012">
    <property type="protein sequence ID" value="MFG3816427.1"/>
    <property type="molecule type" value="Genomic_DNA"/>
</dbReference>
<keyword evidence="3" id="KW-1185">Reference proteome</keyword>
<reference evidence="3" key="1">
    <citation type="journal article" date="2024" name="Algal Res.">
        <title>Biochemical, toxicological and genomic investigation of a high-biomass producing Limnothrix strain isolated from Italian shallow drinking water reservoir.</title>
        <authorList>
            <person name="Simonazzi M."/>
            <person name="Shishido T.K."/>
            <person name="Delbaje E."/>
            <person name="Wahlsten M."/>
            <person name="Fewer D.P."/>
            <person name="Sivonen K."/>
            <person name="Pezzolesi L."/>
            <person name="Pistocchi R."/>
        </authorList>
    </citation>
    <scope>NUCLEOTIDE SEQUENCE [LARGE SCALE GENOMIC DNA]</scope>
    <source>
        <strain evidence="3">LRLZ20PSL1</strain>
    </source>
</reference>
<evidence type="ECO:0000313" key="2">
    <source>
        <dbReference type="EMBL" id="MFG3816427.1"/>
    </source>
</evidence>
<dbReference type="Proteomes" id="UP001604335">
    <property type="component" value="Unassembled WGS sequence"/>
</dbReference>
<organism evidence="2 3">
    <name type="scientific">Limnothrix redekei LRLZ20PSL1</name>
    <dbReference type="NCBI Taxonomy" id="3112953"/>
    <lineage>
        <taxon>Bacteria</taxon>
        <taxon>Bacillati</taxon>
        <taxon>Cyanobacteriota</taxon>
        <taxon>Cyanophyceae</taxon>
        <taxon>Pseudanabaenales</taxon>
        <taxon>Pseudanabaenaceae</taxon>
        <taxon>Limnothrix</taxon>
    </lineage>
</organism>
<proteinExistence type="predicted"/>